<evidence type="ECO:0000256" key="4">
    <source>
        <dbReference type="ARBA" id="ARBA00023180"/>
    </source>
</evidence>
<dbReference type="Pfam" id="PF00657">
    <property type="entry name" value="Lipase_GDSL"/>
    <property type="match status" value="1"/>
</dbReference>
<organism evidence="5 6">
    <name type="scientific">Actinidia rufa</name>
    <dbReference type="NCBI Taxonomy" id="165716"/>
    <lineage>
        <taxon>Eukaryota</taxon>
        <taxon>Viridiplantae</taxon>
        <taxon>Streptophyta</taxon>
        <taxon>Embryophyta</taxon>
        <taxon>Tracheophyta</taxon>
        <taxon>Spermatophyta</taxon>
        <taxon>Magnoliopsida</taxon>
        <taxon>eudicotyledons</taxon>
        <taxon>Gunneridae</taxon>
        <taxon>Pentapetalae</taxon>
        <taxon>asterids</taxon>
        <taxon>Ericales</taxon>
        <taxon>Actinidiaceae</taxon>
        <taxon>Actinidia</taxon>
    </lineage>
</organism>
<dbReference type="InterPro" id="IPR036514">
    <property type="entry name" value="SGNH_hydro_sf"/>
</dbReference>
<accession>A0A7J0G8L6</accession>
<dbReference type="EMBL" id="BJWL01000019">
    <property type="protein sequence ID" value="GFZ07072.1"/>
    <property type="molecule type" value="Genomic_DNA"/>
</dbReference>
<proteinExistence type="inferred from homology"/>
<keyword evidence="6" id="KW-1185">Reference proteome</keyword>
<dbReference type="CDD" id="cd01837">
    <property type="entry name" value="SGNH_plant_lipase_like"/>
    <property type="match status" value="1"/>
</dbReference>
<comment type="caution">
    <text evidence="5">The sequence shown here is derived from an EMBL/GenBank/DDBJ whole genome shotgun (WGS) entry which is preliminary data.</text>
</comment>
<dbReference type="PANTHER" id="PTHR22835:SF517">
    <property type="entry name" value="GDSL-LIKE LIPASE_ACYLHYDROLASE FAMILY PROTEIN, EXPRESSED"/>
    <property type="match status" value="1"/>
</dbReference>
<name>A0A7J0G8L6_9ERIC</name>
<dbReference type="SUPFAM" id="SSF52266">
    <property type="entry name" value="SGNH hydrolase"/>
    <property type="match status" value="1"/>
</dbReference>
<gene>
    <name evidence="5" type="ORF">Acr_19g0000090</name>
</gene>
<dbReference type="InterPro" id="IPR001087">
    <property type="entry name" value="GDSL"/>
</dbReference>
<dbReference type="AlphaFoldDB" id="A0A7J0G8L6"/>
<evidence type="ECO:0000256" key="1">
    <source>
        <dbReference type="ARBA" id="ARBA00008668"/>
    </source>
</evidence>
<sequence length="306" mass="33810">MANTPHTGNLIRETPIGAATAFAKLPYGETFFKKATGRCSNGLLMIDYFAIAAGLPLLNPYKNTDASFSHGANFAVAGSTALPVEVLARKNISTMVTSSSLGVQLDWMFTHFNSICHTDRGKTMEEVESMVPDVVRVIKEAVRRVIHYGAVRVVVPGNFPIGCMPIYLTAFQTNDSAAYDEHHCLKQLNNLSVYHNNQLQAAIEELKREYPNVVILYGDYYHAFQWLFSRSAYLGFDTTTAQKACCGIGGDYDFSLPRMCGAPGVPVCPNPNKLISWDGVHLTQKAYKIMAGWLIHDILPKLQCSF</sequence>
<dbReference type="PANTHER" id="PTHR22835">
    <property type="entry name" value="ZINC FINGER FYVE DOMAIN CONTAINING PROTEIN"/>
    <property type="match status" value="1"/>
</dbReference>
<dbReference type="GO" id="GO:0016788">
    <property type="term" value="F:hydrolase activity, acting on ester bonds"/>
    <property type="evidence" value="ECO:0007669"/>
    <property type="project" value="InterPro"/>
</dbReference>
<dbReference type="OrthoDB" id="1600564at2759"/>
<reference evidence="5 6" key="1">
    <citation type="submission" date="2019-07" db="EMBL/GenBank/DDBJ databases">
        <title>De Novo Assembly of kiwifruit Actinidia rufa.</title>
        <authorList>
            <person name="Sugita-Konishi S."/>
            <person name="Sato K."/>
            <person name="Mori E."/>
            <person name="Abe Y."/>
            <person name="Kisaki G."/>
            <person name="Hamano K."/>
            <person name="Suezawa K."/>
            <person name="Otani M."/>
            <person name="Fukuda T."/>
            <person name="Manabe T."/>
            <person name="Gomi K."/>
            <person name="Tabuchi M."/>
            <person name="Akimitsu K."/>
            <person name="Kataoka I."/>
        </authorList>
    </citation>
    <scope>NUCLEOTIDE SEQUENCE [LARGE SCALE GENOMIC DNA]</scope>
    <source>
        <strain evidence="6">cv. Fuchu</strain>
    </source>
</reference>
<dbReference type="InterPro" id="IPR035669">
    <property type="entry name" value="SGNH_plant_lipase-like"/>
</dbReference>
<keyword evidence="2" id="KW-0732">Signal</keyword>
<keyword evidence="3" id="KW-0378">Hydrolase</keyword>
<comment type="similarity">
    <text evidence="1">Belongs to the 'GDSL' lipolytic enzyme family.</text>
</comment>
<evidence type="ECO:0008006" key="7">
    <source>
        <dbReference type="Google" id="ProtNLM"/>
    </source>
</evidence>
<evidence type="ECO:0000256" key="2">
    <source>
        <dbReference type="ARBA" id="ARBA00022729"/>
    </source>
</evidence>
<keyword evidence="4" id="KW-0325">Glycoprotein</keyword>
<dbReference type="Proteomes" id="UP000585474">
    <property type="component" value="Unassembled WGS sequence"/>
</dbReference>
<protein>
    <recommendedName>
        <fullName evidence="7">GDSL-like Lipase/Acylhydrolase superfamily protein</fullName>
    </recommendedName>
</protein>
<dbReference type="Gene3D" id="3.40.50.1110">
    <property type="entry name" value="SGNH hydrolase"/>
    <property type="match status" value="1"/>
</dbReference>
<evidence type="ECO:0000313" key="6">
    <source>
        <dbReference type="Proteomes" id="UP000585474"/>
    </source>
</evidence>
<evidence type="ECO:0000313" key="5">
    <source>
        <dbReference type="EMBL" id="GFZ07072.1"/>
    </source>
</evidence>
<evidence type="ECO:0000256" key="3">
    <source>
        <dbReference type="ARBA" id="ARBA00022801"/>
    </source>
</evidence>